<comment type="caution">
    <text evidence="11">Lacks conserved residue(s) required for the propagation of feature annotation.</text>
</comment>
<dbReference type="InterPro" id="IPR009030">
    <property type="entry name" value="Growth_fac_rcpt_cys_sf"/>
</dbReference>
<evidence type="ECO:0000256" key="2">
    <source>
        <dbReference type="ARBA" id="ARBA00006127"/>
    </source>
</evidence>
<dbReference type="InterPro" id="IPR036383">
    <property type="entry name" value="TSP1_rpt_sf"/>
</dbReference>
<evidence type="ECO:0000256" key="8">
    <source>
        <dbReference type="ARBA" id="ARBA00022837"/>
    </source>
</evidence>
<evidence type="ECO:0000256" key="10">
    <source>
        <dbReference type="ARBA" id="ARBA00023180"/>
    </source>
</evidence>
<evidence type="ECO:0000259" key="13">
    <source>
        <dbReference type="PROSITE" id="PS50993"/>
    </source>
</evidence>
<dbReference type="PANTHER" id="PTHR24050:SF26">
    <property type="entry name" value="FIBULIN-5"/>
    <property type="match status" value="1"/>
</dbReference>
<accession>A0A0R3T1X8</accession>
<evidence type="ECO:0000256" key="6">
    <source>
        <dbReference type="ARBA" id="ARBA00022729"/>
    </source>
</evidence>
<dbReference type="Pfam" id="PF07645">
    <property type="entry name" value="EGF_CA"/>
    <property type="match status" value="3"/>
</dbReference>
<organism evidence="14">
    <name type="scientific">Rodentolepis nana</name>
    <name type="common">Dwarf tapeworm</name>
    <name type="synonym">Hymenolepis nana</name>
    <dbReference type="NCBI Taxonomy" id="102285"/>
    <lineage>
        <taxon>Eukaryota</taxon>
        <taxon>Metazoa</taxon>
        <taxon>Spiralia</taxon>
        <taxon>Lophotrochozoa</taxon>
        <taxon>Platyhelminthes</taxon>
        <taxon>Cestoda</taxon>
        <taxon>Eucestoda</taxon>
        <taxon>Cyclophyllidea</taxon>
        <taxon>Hymenolepididae</taxon>
        <taxon>Rodentolepis</taxon>
    </lineage>
</organism>
<keyword evidence="9" id="KW-1015">Disulfide bond</keyword>
<dbReference type="WBParaSite" id="HNAJ_0000091001-mRNA-1">
    <property type="protein sequence ID" value="HNAJ_0000091001-mRNA-1"/>
    <property type="gene ID" value="HNAJ_0000091001"/>
</dbReference>
<dbReference type="SUPFAM" id="SSF54511">
    <property type="entry name" value="GFP-like"/>
    <property type="match status" value="1"/>
</dbReference>
<dbReference type="PROSITE" id="PS00010">
    <property type="entry name" value="ASX_HYDROXYL"/>
    <property type="match status" value="1"/>
</dbReference>
<keyword evidence="6" id="KW-0732">Signal</keyword>
<dbReference type="InterPro" id="IPR000884">
    <property type="entry name" value="TSP1_rpt"/>
</dbReference>
<feature type="domain" description="EGF-like" evidence="12">
    <location>
        <begin position="755"/>
        <end position="795"/>
    </location>
</feature>
<dbReference type="InterPro" id="IPR026823">
    <property type="entry name" value="cEGF"/>
</dbReference>
<dbReference type="GO" id="GO:0005509">
    <property type="term" value="F:calcium ion binding"/>
    <property type="evidence" value="ECO:0007669"/>
    <property type="project" value="InterPro"/>
</dbReference>
<dbReference type="AlphaFoldDB" id="A0A0R3T1X8"/>
<evidence type="ECO:0000256" key="9">
    <source>
        <dbReference type="ARBA" id="ARBA00023157"/>
    </source>
</evidence>
<dbReference type="SMART" id="SM00209">
    <property type="entry name" value="TSP1"/>
    <property type="match status" value="4"/>
</dbReference>
<dbReference type="FunFam" id="2.10.25.10:FF:000037">
    <property type="entry name" value="Signal peptide, CUB domain and EGF-like domain-containing 2"/>
    <property type="match status" value="1"/>
</dbReference>
<sequence length="812" mass="88536">LINFCFFTPQACPGEAMQDVLCEDLPLCPVNGGWSSWGPWSSCSRTCGPGSTQRRGRKCDMPPPANGGRACNGPESQVRACERKNCPIDGGWSAWGPWSHCSKSCDGGIRRRTRQCNNPTPQFGGAQCEGSDSESMECQENPCPVNGEWSNWSSWSACAGRCGVGIQSRTRTCTEPAPLYGGHLCRGSAKDSRKCTLPYTDGDETCPSQSGVGSAGASWSQWSSWSECLPDCSIPTEGELGESGRRHRTRTCTVRRDGKYVNAKSIRECEGHAEEVEKCYPPPGASFECTDKNRPLFGKLVGEVRGRLGEKLLSGIEVHGNWSMVLPEATSFKIEFKNVPPEHSLCLQVLSEMASPAFWYAAKEIESASNGEYVTIRNGDFTWNSLGQFADSSNVRLEQSLRRVDDNFGNELDKGVVLRMETTINGDCPISLRPDTVEDGDENTWSAGAKVELSDFKEQVVQLDPSKGKLHAFSSRTYSVVDWTNGRRLTEPYGWNSDLTISAGHRQRFLSQMLFVDGLTVSSDPARGIITLTANTAISKVSGAVCPEGFEIVEARMDGRKQVLGSVNLDYCRDVNECINPRLNTCDQVCENTSPGYRCKCHEGYRLSPDGRSCLDIDECTEGENAGILVCLAGQRCINKPGTFSCVEGCGEGQKPSASGDTCENIDECRSDKDVCGVGHRCISTYGGYTCVCRSGFEVVNNKCVDIDECQIGESRCRSNEACVNLPGSFECRHVCPRGYRFVGELAGGVPNCIDIDECATNENVCPVEALCVNEPGSYRCQCPDGQALVGHSCLAQDKFFSVFTSLMPIYL</sequence>
<keyword evidence="10" id="KW-0325">Glycoprotein</keyword>
<dbReference type="InterPro" id="IPR052235">
    <property type="entry name" value="Nephronectin_domain"/>
</dbReference>
<dbReference type="InterPro" id="IPR001881">
    <property type="entry name" value="EGF-like_Ca-bd_dom"/>
</dbReference>
<evidence type="ECO:0000256" key="1">
    <source>
        <dbReference type="ARBA" id="ARBA00004498"/>
    </source>
</evidence>
<keyword evidence="5 11" id="KW-0245">EGF-like domain</keyword>
<dbReference type="PROSITE" id="PS50092">
    <property type="entry name" value="TSP1"/>
    <property type="match status" value="4"/>
</dbReference>
<keyword evidence="7" id="KW-0677">Repeat</keyword>
<dbReference type="InterPro" id="IPR049883">
    <property type="entry name" value="NOTCH1_EGF-like"/>
</dbReference>
<dbReference type="SMART" id="SM00179">
    <property type="entry name" value="EGF_CA"/>
    <property type="match status" value="5"/>
</dbReference>
<dbReference type="InterPro" id="IPR000152">
    <property type="entry name" value="EGF-type_Asp/Asn_hydroxyl_site"/>
</dbReference>
<dbReference type="PRINTS" id="PR01705">
    <property type="entry name" value="TSP1REPEAT"/>
</dbReference>
<keyword evidence="8" id="KW-0106">Calcium</keyword>
<protein>
    <submittedName>
        <fullName evidence="14">EGF-like domain-containing protein</fullName>
    </submittedName>
</protein>
<dbReference type="Pfam" id="PF07474">
    <property type="entry name" value="G2F"/>
    <property type="match status" value="1"/>
</dbReference>
<dbReference type="STRING" id="102285.A0A0R3T1X8"/>
<dbReference type="PANTHER" id="PTHR24050">
    <property type="entry name" value="PA14 DOMAIN-CONTAINING PROTEIN"/>
    <property type="match status" value="1"/>
</dbReference>
<feature type="domain" description="EGF-like" evidence="12">
    <location>
        <begin position="665"/>
        <end position="705"/>
    </location>
</feature>
<evidence type="ECO:0000256" key="4">
    <source>
        <dbReference type="ARBA" id="ARBA00022530"/>
    </source>
</evidence>
<dbReference type="Pfam" id="PF12662">
    <property type="entry name" value="cEGF"/>
    <property type="match status" value="1"/>
</dbReference>
<dbReference type="PROSITE" id="PS01187">
    <property type="entry name" value="EGF_CA"/>
    <property type="match status" value="2"/>
</dbReference>
<dbReference type="InterPro" id="IPR018097">
    <property type="entry name" value="EGF_Ca-bd_CS"/>
</dbReference>
<dbReference type="CDD" id="cd00054">
    <property type="entry name" value="EGF_CA"/>
    <property type="match status" value="3"/>
</dbReference>
<dbReference type="FunFam" id="2.10.25.10:FF:000038">
    <property type="entry name" value="Fibrillin 2"/>
    <property type="match status" value="2"/>
</dbReference>
<dbReference type="PROSITE" id="PS01186">
    <property type="entry name" value="EGF_2"/>
    <property type="match status" value="2"/>
</dbReference>
<dbReference type="InterPro" id="IPR006605">
    <property type="entry name" value="G2_nidogen/fibulin_G2F"/>
</dbReference>
<dbReference type="Gene3D" id="2.20.100.10">
    <property type="entry name" value="Thrombospondin type-1 (TSP1) repeat"/>
    <property type="match status" value="4"/>
</dbReference>
<proteinExistence type="inferred from homology"/>
<comment type="similarity">
    <text evidence="2">Belongs to the fibulin family.</text>
</comment>
<dbReference type="PROSITE" id="PS50026">
    <property type="entry name" value="EGF_3"/>
    <property type="match status" value="2"/>
</dbReference>
<comment type="subcellular location">
    <subcellularLocation>
        <location evidence="1">Secreted</location>
        <location evidence="1">Extracellular space</location>
        <location evidence="1">Extracellular matrix</location>
    </subcellularLocation>
</comment>
<dbReference type="Pfam" id="PF00090">
    <property type="entry name" value="TSP_1"/>
    <property type="match status" value="3"/>
</dbReference>
<evidence type="ECO:0000313" key="14">
    <source>
        <dbReference type="WBParaSite" id="HNAJ_0000091001-mRNA-1"/>
    </source>
</evidence>
<dbReference type="InterPro" id="IPR000742">
    <property type="entry name" value="EGF"/>
</dbReference>
<dbReference type="SUPFAM" id="SSF82895">
    <property type="entry name" value="TSP-1 type 1 repeat"/>
    <property type="match status" value="4"/>
</dbReference>
<keyword evidence="4" id="KW-0272">Extracellular matrix</keyword>
<dbReference type="SUPFAM" id="SSF57184">
    <property type="entry name" value="Growth factor receptor domain"/>
    <property type="match status" value="1"/>
</dbReference>
<name>A0A0R3T1X8_RODNA</name>
<evidence type="ECO:0000256" key="3">
    <source>
        <dbReference type="ARBA" id="ARBA00022525"/>
    </source>
</evidence>
<dbReference type="FunFam" id="2.20.100.10:FF:000002">
    <property type="entry name" value="Unc-5 netrin receptor C"/>
    <property type="match status" value="1"/>
</dbReference>
<dbReference type="SMART" id="SM00181">
    <property type="entry name" value="EGF"/>
    <property type="match status" value="5"/>
</dbReference>
<feature type="domain" description="Nidogen G2 beta-barrel" evidence="13">
    <location>
        <begin position="292"/>
        <end position="548"/>
    </location>
</feature>
<dbReference type="InterPro" id="IPR009017">
    <property type="entry name" value="GFP"/>
</dbReference>
<dbReference type="FunFam" id="2.20.100.10:FF:000007">
    <property type="entry name" value="Thrombospondin 1"/>
    <property type="match status" value="2"/>
</dbReference>
<keyword evidence="3" id="KW-0964">Secreted</keyword>
<dbReference type="Gene3D" id="2.40.155.10">
    <property type="entry name" value="Green fluorescent protein"/>
    <property type="match status" value="1"/>
</dbReference>
<evidence type="ECO:0000256" key="5">
    <source>
        <dbReference type="ARBA" id="ARBA00022536"/>
    </source>
</evidence>
<dbReference type="SUPFAM" id="SSF57196">
    <property type="entry name" value="EGF/Laminin"/>
    <property type="match status" value="2"/>
</dbReference>
<dbReference type="PROSITE" id="PS50993">
    <property type="entry name" value="NIDOGEN_G2"/>
    <property type="match status" value="1"/>
</dbReference>
<evidence type="ECO:0000259" key="12">
    <source>
        <dbReference type="PROSITE" id="PS50026"/>
    </source>
</evidence>
<reference evidence="14" key="1">
    <citation type="submission" date="2017-02" db="UniProtKB">
        <authorList>
            <consortium name="WormBaseParasite"/>
        </authorList>
    </citation>
    <scope>IDENTIFICATION</scope>
</reference>
<dbReference type="Gene3D" id="2.10.25.10">
    <property type="entry name" value="Laminin"/>
    <property type="match status" value="5"/>
</dbReference>
<evidence type="ECO:0000256" key="11">
    <source>
        <dbReference type="PROSITE-ProRule" id="PRU00076"/>
    </source>
</evidence>
<evidence type="ECO:0000256" key="7">
    <source>
        <dbReference type="ARBA" id="ARBA00022737"/>
    </source>
</evidence>